<sequence>MSGTGGHVRQRPGDSVPLVSLLLRSCSLSSWPVSDLPAGGAASLAHFVLPGHRATEQAVRPTGLLAEALASYRRLSAERNPHKRTSISPLVSLSRGLSDAIDTPLPGPRDTLLDKEVYSRRDEKANVWLEGIRTGHQIRIALEWALFDPAKMSSAPRPLTPIQLH</sequence>
<proteinExistence type="predicted"/>
<gene>
    <name evidence="1" type="ORF">PXEA_LOCUS31073</name>
</gene>
<accession>A0A448XIQ6</accession>
<dbReference type="Proteomes" id="UP000784294">
    <property type="component" value="Unassembled WGS sequence"/>
</dbReference>
<dbReference type="EMBL" id="CAAALY010255545">
    <property type="protein sequence ID" value="VEL37633.1"/>
    <property type="molecule type" value="Genomic_DNA"/>
</dbReference>
<evidence type="ECO:0000313" key="1">
    <source>
        <dbReference type="EMBL" id="VEL37633.1"/>
    </source>
</evidence>
<reference evidence="1" key="1">
    <citation type="submission" date="2018-11" db="EMBL/GenBank/DDBJ databases">
        <authorList>
            <consortium name="Pathogen Informatics"/>
        </authorList>
    </citation>
    <scope>NUCLEOTIDE SEQUENCE</scope>
</reference>
<protein>
    <submittedName>
        <fullName evidence="1">Uncharacterized protein</fullName>
    </submittedName>
</protein>
<name>A0A448XIQ6_9PLAT</name>
<dbReference type="AlphaFoldDB" id="A0A448XIQ6"/>
<organism evidence="1 2">
    <name type="scientific">Protopolystoma xenopodis</name>
    <dbReference type="NCBI Taxonomy" id="117903"/>
    <lineage>
        <taxon>Eukaryota</taxon>
        <taxon>Metazoa</taxon>
        <taxon>Spiralia</taxon>
        <taxon>Lophotrochozoa</taxon>
        <taxon>Platyhelminthes</taxon>
        <taxon>Monogenea</taxon>
        <taxon>Polyopisthocotylea</taxon>
        <taxon>Polystomatidea</taxon>
        <taxon>Polystomatidae</taxon>
        <taxon>Protopolystoma</taxon>
    </lineage>
</organism>
<evidence type="ECO:0000313" key="2">
    <source>
        <dbReference type="Proteomes" id="UP000784294"/>
    </source>
</evidence>
<comment type="caution">
    <text evidence="1">The sequence shown here is derived from an EMBL/GenBank/DDBJ whole genome shotgun (WGS) entry which is preliminary data.</text>
</comment>
<keyword evidence="2" id="KW-1185">Reference proteome</keyword>